<reference evidence="1" key="1">
    <citation type="submission" date="2020-02" db="EMBL/GenBank/DDBJ databases">
        <authorList>
            <person name="Meier V. D."/>
        </authorList>
    </citation>
    <scope>NUCLEOTIDE SEQUENCE</scope>
    <source>
        <strain evidence="1">AVDCRST_MAG56</strain>
    </source>
</reference>
<accession>A0A6J4K5I1</accession>
<organism evidence="1">
    <name type="scientific">uncultured Cytophagales bacterium</name>
    <dbReference type="NCBI Taxonomy" id="158755"/>
    <lineage>
        <taxon>Bacteria</taxon>
        <taxon>Pseudomonadati</taxon>
        <taxon>Bacteroidota</taxon>
        <taxon>Sphingobacteriia</taxon>
        <taxon>Sphingobacteriales</taxon>
        <taxon>environmental samples</taxon>
    </lineage>
</organism>
<dbReference type="EMBL" id="CADCTQ010000421">
    <property type="protein sequence ID" value="CAA9296791.1"/>
    <property type="molecule type" value="Genomic_DNA"/>
</dbReference>
<proteinExistence type="predicted"/>
<sequence length="59" mass="6896">MFAARPGPLPQRLRLADLTKEGLMDNGEREEMMTKACRMMKEKGAYHYFDIQHSLVIIR</sequence>
<evidence type="ECO:0000313" key="1">
    <source>
        <dbReference type="EMBL" id="CAA9296791.1"/>
    </source>
</evidence>
<name>A0A6J4K5I1_9SPHI</name>
<gene>
    <name evidence="1" type="ORF">AVDCRST_MAG56-5182</name>
</gene>
<protein>
    <submittedName>
        <fullName evidence="1">Uncharacterized protein</fullName>
    </submittedName>
</protein>
<dbReference type="AlphaFoldDB" id="A0A6J4K5I1"/>